<keyword evidence="3" id="KW-1185">Reference proteome</keyword>
<dbReference type="EMBL" id="CP003117">
    <property type="protein sequence ID" value="AET65528.1"/>
    <property type="molecule type" value="Genomic_DNA"/>
</dbReference>
<proteinExistence type="predicted"/>
<dbReference type="HOGENOM" id="CLU_1718211_0_0_2"/>
<feature type="compositionally biased region" description="Basic and acidic residues" evidence="1">
    <location>
        <begin position="123"/>
        <end position="138"/>
    </location>
</feature>
<evidence type="ECO:0000313" key="3">
    <source>
        <dbReference type="Proteomes" id="UP000005877"/>
    </source>
</evidence>
<feature type="region of interest" description="Disordered" evidence="1">
    <location>
        <begin position="87"/>
        <end position="152"/>
    </location>
</feature>
<name>G7WQH5_METH6</name>
<organism evidence="2 3">
    <name type="scientific">Methanothrix harundinacea (strain 6Ac)</name>
    <name type="common">Methanosaeta harundinacea</name>
    <dbReference type="NCBI Taxonomy" id="1110509"/>
    <lineage>
        <taxon>Archaea</taxon>
        <taxon>Methanobacteriati</taxon>
        <taxon>Methanobacteriota</taxon>
        <taxon>Stenosarchaea group</taxon>
        <taxon>Methanomicrobia</taxon>
        <taxon>Methanotrichales</taxon>
        <taxon>Methanotrichaceae</taxon>
        <taxon>Methanothrix</taxon>
    </lineage>
</organism>
<protein>
    <submittedName>
        <fullName evidence="2">Uncharacterized protein</fullName>
    </submittedName>
</protein>
<dbReference type="Proteomes" id="UP000005877">
    <property type="component" value="Chromosome"/>
</dbReference>
<evidence type="ECO:0000313" key="2">
    <source>
        <dbReference type="EMBL" id="AET65528.1"/>
    </source>
</evidence>
<gene>
    <name evidence="2" type="ordered locus">Mhar_2176</name>
</gene>
<dbReference type="PATRIC" id="fig|1110509.7.peg.2408"/>
<feature type="region of interest" description="Disordered" evidence="1">
    <location>
        <begin position="42"/>
        <end position="64"/>
    </location>
</feature>
<reference evidence="2 3" key="1">
    <citation type="journal article" date="2012" name="PLoS ONE">
        <title>The genome characteristics and predicted function of methyl-group oxidation pathway in the obligate aceticlastic methanogens, Methanosaeta spp.</title>
        <authorList>
            <person name="Zhu J."/>
            <person name="Zheng H."/>
            <person name="Ai G."/>
            <person name="Zhang G."/>
            <person name="Liu D."/>
            <person name="Liu X."/>
            <person name="Dong X."/>
        </authorList>
    </citation>
    <scope>NUCLEOTIDE SEQUENCE [LARGE SCALE GENOMIC DNA]</scope>
    <source>
        <strain evidence="2 3">6Ac</strain>
    </source>
</reference>
<dbReference type="KEGG" id="mhi:Mhar_2176"/>
<sequence>MYDKMARLGLVTLELLLADLREPVLAGDLPVRMDLKKASYEKVGDGSDYDSDAPAGGDPEDGGCGCGGDGCGDGSCGGGCGGGCGAEMMPSMEGGAPGGPCSGPIASSPEDPALPARADPVGDGDRTRDRSPRPERKRLPWSLAGPAVRAVG</sequence>
<evidence type="ECO:0000256" key="1">
    <source>
        <dbReference type="SAM" id="MobiDB-lite"/>
    </source>
</evidence>
<accession>G7WQH5</accession>
<dbReference type="AlphaFoldDB" id="G7WQH5"/>